<protein>
    <submittedName>
        <fullName evidence="5">Jerky protein homolog-like</fullName>
    </submittedName>
</protein>
<dbReference type="Pfam" id="PF03221">
    <property type="entry name" value="HTH_Tnp_Tc5"/>
    <property type="match status" value="1"/>
</dbReference>
<dbReference type="InterPro" id="IPR004875">
    <property type="entry name" value="DDE_SF_endonuclease_dom"/>
</dbReference>
<dbReference type="SMART" id="SM00674">
    <property type="entry name" value="CENPB"/>
    <property type="match status" value="1"/>
</dbReference>
<dbReference type="GO" id="GO:0005634">
    <property type="term" value="C:nucleus"/>
    <property type="evidence" value="ECO:0007669"/>
    <property type="project" value="UniProtKB-SubCell"/>
</dbReference>
<gene>
    <name evidence="5" type="primary">Jrkl</name>
    <name evidence="5" type="ORF">EVAR_85155_1</name>
</gene>
<dbReference type="InterPro" id="IPR006600">
    <property type="entry name" value="HTH_CenpB_DNA-bd_dom"/>
</dbReference>
<dbReference type="PROSITE" id="PS51253">
    <property type="entry name" value="HTH_CENPB"/>
    <property type="match status" value="1"/>
</dbReference>
<evidence type="ECO:0000313" key="5">
    <source>
        <dbReference type="EMBL" id="GBP65887.1"/>
    </source>
</evidence>
<dbReference type="EMBL" id="BGZK01000941">
    <property type="protein sequence ID" value="GBP65887.1"/>
    <property type="molecule type" value="Genomic_DNA"/>
</dbReference>
<evidence type="ECO:0000256" key="2">
    <source>
        <dbReference type="ARBA" id="ARBA00023125"/>
    </source>
</evidence>
<keyword evidence="2" id="KW-0238">DNA-binding</keyword>
<comment type="subcellular location">
    <subcellularLocation>
        <location evidence="1">Nucleus</location>
    </subcellularLocation>
</comment>
<feature type="region of interest" description="Disordered" evidence="3">
    <location>
        <begin position="292"/>
        <end position="312"/>
    </location>
</feature>
<proteinExistence type="predicted"/>
<comment type="caution">
    <text evidence="5">The sequence shown here is derived from an EMBL/GenBank/DDBJ whole genome shotgun (WGS) entry which is preliminary data.</text>
</comment>
<evidence type="ECO:0000256" key="1">
    <source>
        <dbReference type="ARBA" id="ARBA00004123"/>
    </source>
</evidence>
<feature type="domain" description="HTH CENPB-type" evidence="4">
    <location>
        <begin position="65"/>
        <end position="136"/>
    </location>
</feature>
<dbReference type="PANTHER" id="PTHR19303:SF16">
    <property type="entry name" value="JERKY PROTEIN HOMOLOG-LIKE"/>
    <property type="match status" value="1"/>
</dbReference>
<dbReference type="Pfam" id="PF03184">
    <property type="entry name" value="DDE_1"/>
    <property type="match status" value="1"/>
</dbReference>
<dbReference type="Gene3D" id="1.10.10.60">
    <property type="entry name" value="Homeodomain-like"/>
    <property type="match status" value="1"/>
</dbReference>
<evidence type="ECO:0000259" key="4">
    <source>
        <dbReference type="PROSITE" id="PS51253"/>
    </source>
</evidence>
<name>A0A4C1XUK5_EUMVA</name>
<accession>A0A4C1XUK5</accession>
<dbReference type="PANTHER" id="PTHR19303">
    <property type="entry name" value="TRANSPOSON"/>
    <property type="match status" value="1"/>
</dbReference>
<reference evidence="5 6" key="1">
    <citation type="journal article" date="2019" name="Commun. Biol.">
        <title>The bagworm genome reveals a unique fibroin gene that provides high tensile strength.</title>
        <authorList>
            <person name="Kono N."/>
            <person name="Nakamura H."/>
            <person name="Ohtoshi R."/>
            <person name="Tomita M."/>
            <person name="Numata K."/>
            <person name="Arakawa K."/>
        </authorList>
    </citation>
    <scope>NUCLEOTIDE SEQUENCE [LARGE SCALE GENOMIC DNA]</scope>
</reference>
<keyword evidence="6" id="KW-1185">Reference proteome</keyword>
<organism evidence="5 6">
    <name type="scientific">Eumeta variegata</name>
    <name type="common">Bagworm moth</name>
    <name type="synonym">Eumeta japonica</name>
    <dbReference type="NCBI Taxonomy" id="151549"/>
    <lineage>
        <taxon>Eukaryota</taxon>
        <taxon>Metazoa</taxon>
        <taxon>Ecdysozoa</taxon>
        <taxon>Arthropoda</taxon>
        <taxon>Hexapoda</taxon>
        <taxon>Insecta</taxon>
        <taxon>Pterygota</taxon>
        <taxon>Neoptera</taxon>
        <taxon>Endopterygota</taxon>
        <taxon>Lepidoptera</taxon>
        <taxon>Glossata</taxon>
        <taxon>Ditrysia</taxon>
        <taxon>Tineoidea</taxon>
        <taxon>Psychidae</taxon>
        <taxon>Oiketicinae</taxon>
        <taxon>Eumeta</taxon>
    </lineage>
</organism>
<dbReference type="STRING" id="151549.A0A4C1XUK5"/>
<dbReference type="InterPro" id="IPR050863">
    <property type="entry name" value="CenT-Element_Derived"/>
</dbReference>
<dbReference type="GO" id="GO:0003677">
    <property type="term" value="F:DNA binding"/>
    <property type="evidence" value="ECO:0007669"/>
    <property type="project" value="UniProtKB-KW"/>
</dbReference>
<sequence>MASKTCCAIVSGQTEIIEQLDKGVTGKKLSEIYGVGQATISDIKNSKSTLLNFVSVLENEDGSSSRKTMKTATNKNLEDAVFKWFLQQRSMGNPISGPILCEKAKILAEKLGYSSFKASNGWLRNFKFRHGVRELDLAGEKLSADSAAAENFIEKFKTASESYDPEFVYNADETGLVWKALPKTTLASKRESSAPGHAPGHNPGHKVSKERVTVLNCANSTGNHKLPLLLIGKSRNPRAFKNVKKLPLFYKSQPKAWMTAALFTEWYDEVFIPEVKKHQNRWEKKAAYRLRKNKKESEENEKQEYGEDDDDEDALSLEEIRKMIVKFLVVQNVREDVEVEVEEELSADVEVDAGPSASEAFAGLETALKWMERQPECDHLQLLNVKRMRDLTAENG</sequence>
<dbReference type="SUPFAM" id="SSF46689">
    <property type="entry name" value="Homeodomain-like"/>
    <property type="match status" value="1"/>
</dbReference>
<evidence type="ECO:0000256" key="3">
    <source>
        <dbReference type="SAM" id="MobiDB-lite"/>
    </source>
</evidence>
<dbReference type="InterPro" id="IPR009057">
    <property type="entry name" value="Homeodomain-like_sf"/>
</dbReference>
<dbReference type="Proteomes" id="UP000299102">
    <property type="component" value="Unassembled WGS sequence"/>
</dbReference>
<evidence type="ECO:0000313" key="6">
    <source>
        <dbReference type="Proteomes" id="UP000299102"/>
    </source>
</evidence>
<feature type="compositionally biased region" description="Basic and acidic residues" evidence="3">
    <location>
        <begin position="295"/>
        <end position="305"/>
    </location>
</feature>
<dbReference type="AlphaFoldDB" id="A0A4C1XUK5"/>
<dbReference type="OrthoDB" id="125347at2759"/>